<proteinExistence type="predicted"/>
<organism evidence="4 5">
    <name type="scientific">Miscanthus lutarioriparius</name>
    <dbReference type="NCBI Taxonomy" id="422564"/>
    <lineage>
        <taxon>Eukaryota</taxon>
        <taxon>Viridiplantae</taxon>
        <taxon>Streptophyta</taxon>
        <taxon>Embryophyta</taxon>
        <taxon>Tracheophyta</taxon>
        <taxon>Spermatophyta</taxon>
        <taxon>Magnoliopsida</taxon>
        <taxon>Liliopsida</taxon>
        <taxon>Poales</taxon>
        <taxon>Poaceae</taxon>
        <taxon>PACMAD clade</taxon>
        <taxon>Panicoideae</taxon>
        <taxon>Andropogonodae</taxon>
        <taxon>Andropogoneae</taxon>
        <taxon>Saccharinae</taxon>
        <taxon>Miscanthus</taxon>
    </lineage>
</organism>
<evidence type="ECO:0000256" key="1">
    <source>
        <dbReference type="ARBA" id="ARBA00022741"/>
    </source>
</evidence>
<evidence type="ECO:0000256" key="2">
    <source>
        <dbReference type="ARBA" id="ARBA00023134"/>
    </source>
</evidence>
<comment type="caution">
    <text evidence="4">The sequence shown here is derived from an EMBL/GenBank/DDBJ whole genome shotgun (WGS) entry which is preliminary data.</text>
</comment>
<keyword evidence="3" id="KW-0472">Membrane</keyword>
<dbReference type="GO" id="GO:0005739">
    <property type="term" value="C:mitochondrion"/>
    <property type="evidence" value="ECO:0007669"/>
    <property type="project" value="TreeGrafter"/>
</dbReference>
<keyword evidence="3" id="KW-1133">Transmembrane helix</keyword>
<dbReference type="PANTHER" id="PTHR45782">
    <property type="entry name" value="MITOCHONDRIAL RIBOSOME-ASSOCIATED GTPASE 1"/>
    <property type="match status" value="1"/>
</dbReference>
<dbReference type="OrthoDB" id="269151at2759"/>
<feature type="transmembrane region" description="Helical" evidence="3">
    <location>
        <begin position="145"/>
        <end position="167"/>
    </location>
</feature>
<protein>
    <recommendedName>
        <fullName evidence="6">G domain-containing protein</fullName>
    </recommendedName>
</protein>
<dbReference type="GO" id="GO:0005525">
    <property type="term" value="F:GTP binding"/>
    <property type="evidence" value="ECO:0007669"/>
    <property type="project" value="UniProtKB-KW"/>
</dbReference>
<evidence type="ECO:0008006" key="6">
    <source>
        <dbReference type="Google" id="ProtNLM"/>
    </source>
</evidence>
<dbReference type="Proteomes" id="UP000604825">
    <property type="component" value="Unassembled WGS sequence"/>
</dbReference>
<dbReference type="Gene3D" id="3.40.50.300">
    <property type="entry name" value="P-loop containing nucleotide triphosphate hydrolases"/>
    <property type="match status" value="1"/>
</dbReference>
<dbReference type="PANTHER" id="PTHR45782:SF1">
    <property type="entry name" value="DAR GTPASE 2, MITOCHONDRIAL"/>
    <property type="match status" value="1"/>
</dbReference>
<keyword evidence="3" id="KW-0812">Transmembrane</keyword>
<dbReference type="EMBL" id="CAJGYO010000001">
    <property type="protein sequence ID" value="CAD6204560.1"/>
    <property type="molecule type" value="Genomic_DNA"/>
</dbReference>
<sequence length="262" mass="28585">MTAAAAEAVPRRLGAAVRDLSGSWYGRHMAAAERAIRARLPLVDLVLRELTAASEFRCPRLLVVVQEWVAYIKKQRSCPCIAVNSHSSESIKELLNAVQTRIREIKHGENNCTGTALLVGIPNVGKSAIVNAMHQIGRIAATGDIYRSFVAAQLFVVAFVLVGLLLLNPNDCCLSREGKAQACDCEHHPGETRDISGYKVASHPNIYVLDTPGVLSPRFANDGSGPRLALTGAIKDPLLEEYDIVEFLLAIVNSGKEYRKWE</sequence>
<keyword evidence="2" id="KW-0342">GTP-binding</keyword>
<reference evidence="4" key="1">
    <citation type="submission" date="2020-10" db="EMBL/GenBank/DDBJ databases">
        <authorList>
            <person name="Han B."/>
            <person name="Lu T."/>
            <person name="Zhao Q."/>
            <person name="Huang X."/>
            <person name="Zhao Y."/>
        </authorList>
    </citation>
    <scope>NUCLEOTIDE SEQUENCE</scope>
</reference>
<evidence type="ECO:0000256" key="3">
    <source>
        <dbReference type="SAM" id="Phobius"/>
    </source>
</evidence>
<dbReference type="AlphaFoldDB" id="A0A811MGU7"/>
<evidence type="ECO:0000313" key="4">
    <source>
        <dbReference type="EMBL" id="CAD6204560.1"/>
    </source>
</evidence>
<dbReference type="SUPFAM" id="SSF52540">
    <property type="entry name" value="P-loop containing nucleoside triphosphate hydrolases"/>
    <property type="match status" value="1"/>
</dbReference>
<accession>A0A811MGU7</accession>
<keyword evidence="5" id="KW-1185">Reference proteome</keyword>
<dbReference type="GO" id="GO:0003924">
    <property type="term" value="F:GTPase activity"/>
    <property type="evidence" value="ECO:0007669"/>
    <property type="project" value="TreeGrafter"/>
</dbReference>
<gene>
    <name evidence="4" type="ORF">NCGR_LOCUS2553</name>
</gene>
<dbReference type="InterPro" id="IPR027417">
    <property type="entry name" value="P-loop_NTPase"/>
</dbReference>
<evidence type="ECO:0000313" key="5">
    <source>
        <dbReference type="Proteomes" id="UP000604825"/>
    </source>
</evidence>
<keyword evidence="1" id="KW-0547">Nucleotide-binding</keyword>
<dbReference type="GO" id="GO:0032543">
    <property type="term" value="P:mitochondrial translation"/>
    <property type="evidence" value="ECO:0007669"/>
    <property type="project" value="TreeGrafter"/>
</dbReference>
<name>A0A811MGU7_9POAL</name>